<name>A0ABP8QZK2_9ACTN</name>
<accession>A0ABP8QZK2</accession>
<organism evidence="2 3">
    <name type="scientific">Actinoallomurus oryzae</name>
    <dbReference type="NCBI Taxonomy" id="502180"/>
    <lineage>
        <taxon>Bacteria</taxon>
        <taxon>Bacillati</taxon>
        <taxon>Actinomycetota</taxon>
        <taxon>Actinomycetes</taxon>
        <taxon>Streptosporangiales</taxon>
        <taxon>Thermomonosporaceae</taxon>
        <taxon>Actinoallomurus</taxon>
    </lineage>
</organism>
<comment type="caution">
    <text evidence="2">The sequence shown here is derived from an EMBL/GenBank/DDBJ whole genome shotgun (WGS) entry which is preliminary data.</text>
</comment>
<dbReference type="SMART" id="SM00347">
    <property type="entry name" value="HTH_MARR"/>
    <property type="match status" value="1"/>
</dbReference>
<protein>
    <submittedName>
        <fullName evidence="2">MarR family winged helix-turn-helix transcriptional regulator</fullName>
    </submittedName>
</protein>
<sequence>MPVSEPVEMVERAMVLLRRRMTRRSLAGEAQVNDATFGVLDAVEAAERAGTPIGVSEVAAALSVDQPRASKLVAAAVEAGLIRREADQADGRRTLLVRTEAGRDLSERVHDHRRAKFAAAMADWSPADRADFARLLTRFIDAFG</sequence>
<evidence type="ECO:0000259" key="1">
    <source>
        <dbReference type="PROSITE" id="PS50995"/>
    </source>
</evidence>
<evidence type="ECO:0000313" key="2">
    <source>
        <dbReference type="EMBL" id="GAA4514142.1"/>
    </source>
</evidence>
<reference evidence="3" key="1">
    <citation type="journal article" date="2019" name="Int. J. Syst. Evol. Microbiol.">
        <title>The Global Catalogue of Microorganisms (GCM) 10K type strain sequencing project: providing services to taxonomists for standard genome sequencing and annotation.</title>
        <authorList>
            <consortium name="The Broad Institute Genomics Platform"/>
            <consortium name="The Broad Institute Genome Sequencing Center for Infectious Disease"/>
            <person name="Wu L."/>
            <person name="Ma J."/>
        </authorList>
    </citation>
    <scope>NUCLEOTIDE SEQUENCE [LARGE SCALE GENOMIC DNA]</scope>
    <source>
        <strain evidence="3">JCM 17933</strain>
    </source>
</reference>
<dbReference type="InterPro" id="IPR036390">
    <property type="entry name" value="WH_DNA-bd_sf"/>
</dbReference>
<dbReference type="InterPro" id="IPR039422">
    <property type="entry name" value="MarR/SlyA-like"/>
</dbReference>
<dbReference type="Pfam" id="PF12802">
    <property type="entry name" value="MarR_2"/>
    <property type="match status" value="1"/>
</dbReference>
<dbReference type="PROSITE" id="PS50995">
    <property type="entry name" value="HTH_MARR_2"/>
    <property type="match status" value="1"/>
</dbReference>
<dbReference type="Proteomes" id="UP001500503">
    <property type="component" value="Unassembled WGS sequence"/>
</dbReference>
<proteinExistence type="predicted"/>
<evidence type="ECO:0000313" key="3">
    <source>
        <dbReference type="Proteomes" id="UP001500503"/>
    </source>
</evidence>
<dbReference type="InterPro" id="IPR036388">
    <property type="entry name" value="WH-like_DNA-bd_sf"/>
</dbReference>
<dbReference type="SUPFAM" id="SSF46785">
    <property type="entry name" value="Winged helix' DNA-binding domain"/>
    <property type="match status" value="1"/>
</dbReference>
<keyword evidence="3" id="KW-1185">Reference proteome</keyword>
<dbReference type="PANTHER" id="PTHR33164">
    <property type="entry name" value="TRANSCRIPTIONAL REGULATOR, MARR FAMILY"/>
    <property type="match status" value="1"/>
</dbReference>
<feature type="domain" description="HTH marR-type" evidence="1">
    <location>
        <begin position="1"/>
        <end position="141"/>
    </location>
</feature>
<dbReference type="EMBL" id="BAABHF010000048">
    <property type="protein sequence ID" value="GAA4514142.1"/>
    <property type="molecule type" value="Genomic_DNA"/>
</dbReference>
<dbReference type="Gene3D" id="1.10.10.10">
    <property type="entry name" value="Winged helix-like DNA-binding domain superfamily/Winged helix DNA-binding domain"/>
    <property type="match status" value="1"/>
</dbReference>
<dbReference type="InterPro" id="IPR000835">
    <property type="entry name" value="HTH_MarR-typ"/>
</dbReference>
<dbReference type="PANTHER" id="PTHR33164:SF57">
    <property type="entry name" value="MARR-FAMILY TRANSCRIPTIONAL REGULATOR"/>
    <property type="match status" value="1"/>
</dbReference>
<gene>
    <name evidence="2" type="ORF">GCM10023191_082260</name>
</gene>